<keyword evidence="6" id="KW-1185">Reference proteome</keyword>
<dbReference type="InterPro" id="IPR014612">
    <property type="entry name" value="Pop7/Rpp20"/>
</dbReference>
<dbReference type="Pfam" id="PF12328">
    <property type="entry name" value="Rpp20"/>
    <property type="match status" value="1"/>
</dbReference>
<evidence type="ECO:0000313" key="6">
    <source>
        <dbReference type="Proteomes" id="UP001448207"/>
    </source>
</evidence>
<evidence type="ECO:0000256" key="1">
    <source>
        <dbReference type="ARBA" id="ARBA00004604"/>
    </source>
</evidence>
<dbReference type="EMBL" id="JBCLYO010000015">
    <property type="protein sequence ID" value="KAL0082476.1"/>
    <property type="molecule type" value="Genomic_DNA"/>
</dbReference>
<comment type="subcellular location">
    <subcellularLocation>
        <location evidence="1">Nucleus</location>
        <location evidence="1">Nucleolus</location>
    </subcellularLocation>
</comment>
<feature type="region of interest" description="Disordered" evidence="4">
    <location>
        <begin position="1"/>
        <end position="29"/>
    </location>
</feature>
<gene>
    <name evidence="5" type="ORF">J3Q64DRAFT_1751634</name>
</gene>
<comment type="caution">
    <text evidence="5">The sequence shown here is derived from an EMBL/GenBank/DDBJ whole genome shotgun (WGS) entry which is preliminary data.</text>
</comment>
<evidence type="ECO:0000313" key="5">
    <source>
        <dbReference type="EMBL" id="KAL0082476.1"/>
    </source>
</evidence>
<keyword evidence="2" id="KW-0819">tRNA processing</keyword>
<dbReference type="Gene3D" id="3.30.110.20">
    <property type="entry name" value="Alba-like domain"/>
    <property type="match status" value="1"/>
</dbReference>
<protein>
    <submittedName>
        <fullName evidence="5">Uncharacterized protein</fullName>
    </submittedName>
</protein>
<dbReference type="PANTHER" id="PTHR15314:SF1">
    <property type="entry name" value="RIBONUCLEASE P PROTEIN SUBUNIT P20"/>
    <property type="match status" value="1"/>
</dbReference>
<name>A0ABR3AUN5_PHYBL</name>
<sequence>MKELSKHKREKVEGVIHKRTPQRPAADPTHIYLSHKSKTIAIVKRIKRLMINERNNKVTLHALGATIKNCLSVALAVQEAMNHQVDLKPTTESVVLVDDVVPEDMVSYIFPRSV</sequence>
<evidence type="ECO:0000256" key="3">
    <source>
        <dbReference type="ARBA" id="ARBA00023242"/>
    </source>
</evidence>
<evidence type="ECO:0000256" key="2">
    <source>
        <dbReference type="ARBA" id="ARBA00022694"/>
    </source>
</evidence>
<organism evidence="5 6">
    <name type="scientific">Phycomyces blakesleeanus</name>
    <dbReference type="NCBI Taxonomy" id="4837"/>
    <lineage>
        <taxon>Eukaryota</taxon>
        <taxon>Fungi</taxon>
        <taxon>Fungi incertae sedis</taxon>
        <taxon>Mucoromycota</taxon>
        <taxon>Mucoromycotina</taxon>
        <taxon>Mucoromycetes</taxon>
        <taxon>Mucorales</taxon>
        <taxon>Phycomycetaceae</taxon>
        <taxon>Phycomyces</taxon>
    </lineage>
</organism>
<dbReference type="SUPFAM" id="SSF82704">
    <property type="entry name" value="AlbA-like"/>
    <property type="match status" value="1"/>
</dbReference>
<feature type="compositionally biased region" description="Basic and acidic residues" evidence="4">
    <location>
        <begin position="1"/>
        <end position="16"/>
    </location>
</feature>
<dbReference type="PANTHER" id="PTHR15314">
    <property type="entry name" value="RIBONUCLEASE P PROTEIN SUBUNIT P20"/>
    <property type="match status" value="1"/>
</dbReference>
<reference evidence="5 6" key="1">
    <citation type="submission" date="2024-04" db="EMBL/GenBank/DDBJ databases">
        <title>Symmetric and asymmetric DNA N6-adenine methylation regulates different biological responses in Mucorales.</title>
        <authorList>
            <consortium name="Lawrence Berkeley National Laboratory"/>
            <person name="Lax C."/>
            <person name="Mondo S.J."/>
            <person name="Osorio-Concepcion M."/>
            <person name="Muszewska A."/>
            <person name="Corrochano-Luque M."/>
            <person name="Gutierrez G."/>
            <person name="Riley R."/>
            <person name="Lipzen A."/>
            <person name="Guo J."/>
            <person name="Hundley H."/>
            <person name="Amirebrahimi M."/>
            <person name="Ng V."/>
            <person name="Lorenzo-Gutierrez D."/>
            <person name="Binder U."/>
            <person name="Yang J."/>
            <person name="Song Y."/>
            <person name="Canovas D."/>
            <person name="Navarro E."/>
            <person name="Freitag M."/>
            <person name="Gabaldon T."/>
            <person name="Grigoriev I.V."/>
            <person name="Corrochano L.M."/>
            <person name="Nicolas F.E."/>
            <person name="Garre V."/>
        </authorList>
    </citation>
    <scope>NUCLEOTIDE SEQUENCE [LARGE SCALE GENOMIC DNA]</scope>
    <source>
        <strain evidence="5 6">L51</strain>
    </source>
</reference>
<proteinExistence type="predicted"/>
<keyword evidence="3" id="KW-0539">Nucleus</keyword>
<evidence type="ECO:0000256" key="4">
    <source>
        <dbReference type="SAM" id="MobiDB-lite"/>
    </source>
</evidence>
<dbReference type="InterPro" id="IPR036882">
    <property type="entry name" value="Alba-like_dom_sf"/>
</dbReference>
<dbReference type="Proteomes" id="UP001448207">
    <property type="component" value="Unassembled WGS sequence"/>
</dbReference>
<accession>A0ABR3AUN5</accession>